<feature type="active site" description="Nucleophile" evidence="4">
    <location>
        <position position="73"/>
    </location>
</feature>
<keyword evidence="3 5" id="KW-0663">Pyridoxal phosphate</keyword>
<dbReference type="GO" id="GO:0019148">
    <property type="term" value="F:D-cysteine desulfhydrase activity"/>
    <property type="evidence" value="ECO:0007669"/>
    <property type="project" value="UniProtKB-EC"/>
</dbReference>
<protein>
    <submittedName>
        <fullName evidence="7">D-cysteine desulfhydrase</fullName>
        <ecNumber evidence="7">4.4.1.15</ecNumber>
    </submittedName>
</protein>
<organism evidence="7">
    <name type="scientific">Thomasclavelia ramosa</name>
    <dbReference type="NCBI Taxonomy" id="1547"/>
    <lineage>
        <taxon>Bacteria</taxon>
        <taxon>Bacillati</taxon>
        <taxon>Bacillota</taxon>
        <taxon>Erysipelotrichia</taxon>
        <taxon>Erysipelotrichales</taxon>
        <taxon>Coprobacillaceae</taxon>
        <taxon>Thomasclavelia</taxon>
    </lineage>
</organism>
<evidence type="ECO:0000259" key="6">
    <source>
        <dbReference type="Pfam" id="PF00291"/>
    </source>
</evidence>
<dbReference type="PANTHER" id="PTHR43780:SF2">
    <property type="entry name" value="1-AMINOCYCLOPROPANE-1-CARBOXYLATE DEAMINASE-RELATED"/>
    <property type="match status" value="1"/>
</dbReference>
<reference evidence="7" key="1">
    <citation type="submission" date="2019-11" db="EMBL/GenBank/DDBJ databases">
        <authorList>
            <person name="Feng L."/>
        </authorList>
    </citation>
    <scope>NUCLEOTIDE SEQUENCE</scope>
    <source>
        <strain evidence="7">CramosumLFYP8</strain>
    </source>
</reference>
<evidence type="ECO:0000256" key="3">
    <source>
        <dbReference type="ARBA" id="ARBA00022898"/>
    </source>
</evidence>
<feature type="domain" description="Tryptophan synthase beta chain-like PALP" evidence="6">
    <location>
        <begin position="8"/>
        <end position="312"/>
    </location>
</feature>
<comment type="cofactor">
    <cofactor evidence="1">
        <name>pyridoxal 5'-phosphate</name>
        <dbReference type="ChEBI" id="CHEBI:597326"/>
    </cofactor>
</comment>
<evidence type="ECO:0000256" key="4">
    <source>
        <dbReference type="PIRSR" id="PIRSR006278-1"/>
    </source>
</evidence>
<dbReference type="EC" id="4.4.1.15" evidence="7"/>
<gene>
    <name evidence="7" type="primary">dcyD_2</name>
    <name evidence="7" type="ORF">CRLFYP8_01559</name>
</gene>
<dbReference type="EMBL" id="CACRTL010000013">
    <property type="protein sequence ID" value="VYT60879.1"/>
    <property type="molecule type" value="Genomic_DNA"/>
</dbReference>
<evidence type="ECO:0000256" key="2">
    <source>
        <dbReference type="ARBA" id="ARBA00008639"/>
    </source>
</evidence>
<accession>A0A6N2Y262</accession>
<dbReference type="Gene3D" id="3.40.50.1100">
    <property type="match status" value="2"/>
</dbReference>
<dbReference type="NCBIfam" id="TIGR01275">
    <property type="entry name" value="ACC_deam_rel"/>
    <property type="match status" value="1"/>
</dbReference>
<comment type="similarity">
    <text evidence="2">Belongs to the ACC deaminase/D-cysteine desulfhydrase family.</text>
</comment>
<dbReference type="InterPro" id="IPR027278">
    <property type="entry name" value="ACCD_DCysDesulf"/>
</dbReference>
<dbReference type="SUPFAM" id="SSF53686">
    <property type="entry name" value="Tryptophan synthase beta subunit-like PLP-dependent enzymes"/>
    <property type="match status" value="1"/>
</dbReference>
<dbReference type="PANTHER" id="PTHR43780">
    <property type="entry name" value="1-AMINOCYCLOPROPANE-1-CARBOXYLATE DEAMINASE-RELATED"/>
    <property type="match status" value="1"/>
</dbReference>
<keyword evidence="7" id="KW-0456">Lyase</keyword>
<dbReference type="InterPro" id="IPR036052">
    <property type="entry name" value="TrpB-like_PALP_sf"/>
</dbReference>
<name>A0A6N2Y262_9FIRM</name>
<proteinExistence type="inferred from homology"/>
<dbReference type="AlphaFoldDB" id="A0A6N2Y262"/>
<dbReference type="PIRSF" id="PIRSF006278">
    <property type="entry name" value="ACCD_DCysDesulf"/>
    <property type="match status" value="1"/>
</dbReference>
<dbReference type="GO" id="GO:1901605">
    <property type="term" value="P:alpha-amino acid metabolic process"/>
    <property type="evidence" value="ECO:0007669"/>
    <property type="project" value="UniProtKB-ARBA"/>
</dbReference>
<dbReference type="Pfam" id="PF00291">
    <property type="entry name" value="PALP"/>
    <property type="match status" value="1"/>
</dbReference>
<sequence>MQLPEKVELAFLPTPIYKLEKLSKQFQKNIYIKRDDLTGIETSGNKIRKLEYSLREAFEQGCDLVITCGGMQSNHARATAYAAAKLSMKSCLLLRGNGSSEPVEGNYFLDRLVGADIVIKEPEIFNRDKDKIMLKLKTAYEAKGYKPYIIPMGASNGIGTLGYVEAFTEILKQEEAMKVEFDTIINAVGSGGTYAGLYIGNELNRTKKQIIGFNVCDDKEYFIKEITKIIKEAQVYFDQEIKTERIKIIDGYVGQGYALSRSEELDAIASLAKLEAVVLDPVYTGKAYYGLINELEKGTFVDSENILFMHTGGIFGLFPKQSQFK</sequence>
<dbReference type="InterPro" id="IPR005966">
    <property type="entry name" value="D-Cys_desShydrase"/>
</dbReference>
<evidence type="ECO:0000256" key="5">
    <source>
        <dbReference type="PIRSR" id="PIRSR006278-2"/>
    </source>
</evidence>
<feature type="modified residue" description="N6-(pyridoxal phosphate)lysine" evidence="5">
    <location>
        <position position="46"/>
    </location>
</feature>
<dbReference type="InterPro" id="IPR001926">
    <property type="entry name" value="TrpB-like_PALP"/>
</dbReference>
<evidence type="ECO:0000313" key="7">
    <source>
        <dbReference type="EMBL" id="VYT60879.1"/>
    </source>
</evidence>
<evidence type="ECO:0000256" key="1">
    <source>
        <dbReference type="ARBA" id="ARBA00001933"/>
    </source>
</evidence>
<dbReference type="RefSeq" id="WP_118263833.1">
    <property type="nucleotide sequence ID" value="NZ_CACRTL010000013.1"/>
</dbReference>